<protein>
    <submittedName>
        <fullName evidence="2">Uncharacterized protein</fullName>
    </submittedName>
</protein>
<proteinExistence type="predicted"/>
<sequence>MNLKDVDPEDTTTLTLRGTPHALIHIAKRITGEATANKAFLAGIIQLDKLTDELADEREENRRLRENLRRSQSLLQQLAPLCIQVAEVAGQKDLFE</sequence>
<gene>
    <name evidence="2" type="ORF">ALQ05_200122</name>
</gene>
<keyword evidence="1" id="KW-0175">Coiled coil</keyword>
<comment type="caution">
    <text evidence="2">The sequence shown here is derived from an EMBL/GenBank/DDBJ whole genome shotgun (WGS) entry which is preliminary data.</text>
</comment>
<feature type="coiled-coil region" evidence="1">
    <location>
        <begin position="47"/>
        <end position="74"/>
    </location>
</feature>
<dbReference type="EMBL" id="RBRD01000126">
    <property type="protein sequence ID" value="RMQ37929.1"/>
    <property type="molecule type" value="Genomic_DNA"/>
</dbReference>
<dbReference type="AlphaFoldDB" id="A0A3M4L8Y6"/>
<name>A0A3M4L8Y6_PSEA0</name>
<organism evidence="2 3">
    <name type="scientific">Pseudomonas amygdali pv. mori</name>
    <dbReference type="NCBI Taxonomy" id="34065"/>
    <lineage>
        <taxon>Bacteria</taxon>
        <taxon>Pseudomonadati</taxon>
        <taxon>Pseudomonadota</taxon>
        <taxon>Gammaproteobacteria</taxon>
        <taxon>Pseudomonadales</taxon>
        <taxon>Pseudomonadaceae</taxon>
        <taxon>Pseudomonas</taxon>
        <taxon>Pseudomonas amygdali</taxon>
    </lineage>
</organism>
<accession>A0A3M4L8Y6</accession>
<evidence type="ECO:0000256" key="1">
    <source>
        <dbReference type="SAM" id="Coils"/>
    </source>
</evidence>
<reference evidence="2 3" key="1">
    <citation type="submission" date="2018-08" db="EMBL/GenBank/DDBJ databases">
        <title>Recombination of ecologically and evolutionarily significant loci maintains genetic cohesion in the Pseudomonas syringae species complex.</title>
        <authorList>
            <person name="Dillon M."/>
            <person name="Thakur S."/>
            <person name="Almeida R.N.D."/>
            <person name="Weir B.S."/>
            <person name="Guttman D.S."/>
        </authorList>
    </citation>
    <scope>NUCLEOTIDE SEQUENCE [LARGE SCALE GENOMIC DNA]</scope>
    <source>
        <strain evidence="2 3">ICMP 535</strain>
    </source>
</reference>
<evidence type="ECO:0000313" key="2">
    <source>
        <dbReference type="EMBL" id="RMQ37929.1"/>
    </source>
</evidence>
<dbReference type="Proteomes" id="UP000279553">
    <property type="component" value="Unassembled WGS sequence"/>
</dbReference>
<evidence type="ECO:0000313" key="3">
    <source>
        <dbReference type="Proteomes" id="UP000279553"/>
    </source>
</evidence>
<dbReference type="RefSeq" id="WP_122389831.1">
    <property type="nucleotide sequence ID" value="NZ_RBRD01000126.1"/>
</dbReference>